<proteinExistence type="predicted"/>
<organism evidence="1 2">
    <name type="scientific">Nitrosospira briensis</name>
    <dbReference type="NCBI Taxonomy" id="35799"/>
    <lineage>
        <taxon>Bacteria</taxon>
        <taxon>Pseudomonadati</taxon>
        <taxon>Pseudomonadota</taxon>
        <taxon>Betaproteobacteria</taxon>
        <taxon>Nitrosomonadales</taxon>
        <taxon>Nitrosomonadaceae</taxon>
        <taxon>Nitrosospira</taxon>
    </lineage>
</organism>
<keyword evidence="2" id="KW-1185">Reference proteome</keyword>
<dbReference type="EMBL" id="FOVJ01000001">
    <property type="protein sequence ID" value="SFN38516.1"/>
    <property type="molecule type" value="Genomic_DNA"/>
</dbReference>
<protein>
    <submittedName>
        <fullName evidence="1">Uncharacterized protein</fullName>
    </submittedName>
</protein>
<gene>
    <name evidence="1" type="ORF">SAMN05216386_0747</name>
</gene>
<name>A0A1I4YKH2_9PROT</name>
<evidence type="ECO:0000313" key="2">
    <source>
        <dbReference type="Proteomes" id="UP000183107"/>
    </source>
</evidence>
<dbReference type="Proteomes" id="UP000183107">
    <property type="component" value="Unassembled WGS sequence"/>
</dbReference>
<dbReference type="AlphaFoldDB" id="A0A1I4YKH2"/>
<evidence type="ECO:0000313" key="1">
    <source>
        <dbReference type="EMBL" id="SFN38516.1"/>
    </source>
</evidence>
<reference evidence="2" key="1">
    <citation type="submission" date="2016-10" db="EMBL/GenBank/DDBJ databases">
        <authorList>
            <person name="Varghese N."/>
        </authorList>
    </citation>
    <scope>NUCLEOTIDE SEQUENCE [LARGE SCALE GENOMIC DNA]</scope>
    <source>
        <strain evidence="2">Nsp8</strain>
    </source>
</reference>
<accession>A0A1I4YKH2</accession>
<sequence length="81" mass="9088">MQPMKDEKCNGLNRAFQRSVSLALRDVDGLQAPDAFFPGIAAGITPSLRIPLENAGFTIGRHQYALRHTLFTDELLQFFPR</sequence>